<proteinExistence type="predicted"/>
<reference evidence="2 3" key="1">
    <citation type="submission" date="2014-04" db="EMBL/GenBank/DDBJ databases">
        <authorList>
            <consortium name="DOE Joint Genome Institute"/>
            <person name="Kuo A."/>
            <person name="Kohler A."/>
            <person name="Nagy L.G."/>
            <person name="Floudas D."/>
            <person name="Copeland A."/>
            <person name="Barry K.W."/>
            <person name="Cichocki N."/>
            <person name="Veneault-Fourrey C."/>
            <person name="LaButti K."/>
            <person name="Lindquist E.A."/>
            <person name="Lipzen A."/>
            <person name="Lundell T."/>
            <person name="Morin E."/>
            <person name="Murat C."/>
            <person name="Sun H."/>
            <person name="Tunlid A."/>
            <person name="Henrissat B."/>
            <person name="Grigoriev I.V."/>
            <person name="Hibbett D.S."/>
            <person name="Martin F."/>
            <person name="Nordberg H.P."/>
            <person name="Cantor M.N."/>
            <person name="Hua S.X."/>
        </authorList>
    </citation>
    <scope>NUCLEOTIDE SEQUENCE [LARGE SCALE GENOMIC DNA]</scope>
    <source>
        <strain evidence="2 3">Foug A</strain>
    </source>
</reference>
<evidence type="ECO:0000256" key="1">
    <source>
        <dbReference type="SAM" id="MobiDB-lite"/>
    </source>
</evidence>
<organism evidence="2 3">
    <name type="scientific">Scleroderma citrinum Foug A</name>
    <dbReference type="NCBI Taxonomy" id="1036808"/>
    <lineage>
        <taxon>Eukaryota</taxon>
        <taxon>Fungi</taxon>
        <taxon>Dikarya</taxon>
        <taxon>Basidiomycota</taxon>
        <taxon>Agaricomycotina</taxon>
        <taxon>Agaricomycetes</taxon>
        <taxon>Agaricomycetidae</taxon>
        <taxon>Boletales</taxon>
        <taxon>Sclerodermatineae</taxon>
        <taxon>Sclerodermataceae</taxon>
        <taxon>Scleroderma</taxon>
    </lineage>
</organism>
<accession>A0A0C2ZBZ2</accession>
<feature type="region of interest" description="Disordered" evidence="1">
    <location>
        <begin position="178"/>
        <end position="209"/>
    </location>
</feature>
<evidence type="ECO:0000313" key="2">
    <source>
        <dbReference type="EMBL" id="KIM59358.1"/>
    </source>
</evidence>
<dbReference type="InParanoid" id="A0A0C2ZBZ2"/>
<name>A0A0C2ZBZ2_9AGAM</name>
<reference evidence="3" key="2">
    <citation type="submission" date="2015-01" db="EMBL/GenBank/DDBJ databases">
        <title>Evolutionary Origins and Diversification of the Mycorrhizal Mutualists.</title>
        <authorList>
            <consortium name="DOE Joint Genome Institute"/>
            <consortium name="Mycorrhizal Genomics Consortium"/>
            <person name="Kohler A."/>
            <person name="Kuo A."/>
            <person name="Nagy L.G."/>
            <person name="Floudas D."/>
            <person name="Copeland A."/>
            <person name="Barry K.W."/>
            <person name="Cichocki N."/>
            <person name="Veneault-Fourrey C."/>
            <person name="LaButti K."/>
            <person name="Lindquist E.A."/>
            <person name="Lipzen A."/>
            <person name="Lundell T."/>
            <person name="Morin E."/>
            <person name="Murat C."/>
            <person name="Riley R."/>
            <person name="Ohm R."/>
            <person name="Sun H."/>
            <person name="Tunlid A."/>
            <person name="Henrissat B."/>
            <person name="Grigoriev I.V."/>
            <person name="Hibbett D.S."/>
            <person name="Martin F."/>
        </authorList>
    </citation>
    <scope>NUCLEOTIDE SEQUENCE [LARGE SCALE GENOMIC DNA]</scope>
    <source>
        <strain evidence="3">Foug A</strain>
    </source>
</reference>
<dbReference type="Proteomes" id="UP000053989">
    <property type="component" value="Unassembled WGS sequence"/>
</dbReference>
<dbReference type="EMBL" id="KN822074">
    <property type="protein sequence ID" value="KIM59358.1"/>
    <property type="molecule type" value="Genomic_DNA"/>
</dbReference>
<evidence type="ECO:0000313" key="3">
    <source>
        <dbReference type="Proteomes" id="UP000053989"/>
    </source>
</evidence>
<dbReference type="HOGENOM" id="CLU_1316097_0_0_1"/>
<dbReference type="AlphaFoldDB" id="A0A0C2ZBZ2"/>
<protein>
    <submittedName>
        <fullName evidence="2">Uncharacterized protein</fullName>
    </submittedName>
</protein>
<gene>
    <name evidence="2" type="ORF">SCLCIDRAFT_27326</name>
</gene>
<keyword evidence="3" id="KW-1185">Reference proteome</keyword>
<sequence length="209" mass="22845">MVVILHLSRLHSSSENSPESLSLATPREATWDIETNPFEITHSSDDKLADDVVEGSEYFAKTLSKIPDDLLLMAYNVKQAAHNSITHRAALALAEIEEAELQKVYLSAIHMRQEERVAVTDEQLDVLVLLLDERGLSDIEDDGGYHCATYAKELNALMVAQMQAIWMEGLVQSRASLSHRDADAPASTGSSHDGDATSDEGNVPSMGLV</sequence>
<dbReference type="OrthoDB" id="2676650at2759"/>